<evidence type="ECO:0000313" key="3">
    <source>
        <dbReference type="EMBL" id="DAA02520.1"/>
    </source>
</evidence>
<evidence type="ECO:0000256" key="2">
    <source>
        <dbReference type="SAM" id="Phobius"/>
    </source>
</evidence>
<keyword evidence="2" id="KW-0812">Transmembrane</keyword>
<keyword evidence="2" id="KW-1133">Transmembrane helix</keyword>
<gene>
    <name evidence="3" type="ORF">HDC06511</name>
</gene>
<keyword evidence="2" id="KW-0472">Membrane</keyword>
<name>Q6IGE4_DROME</name>
<feature type="transmembrane region" description="Helical" evidence="2">
    <location>
        <begin position="228"/>
        <end position="250"/>
    </location>
</feature>
<dbReference type="EMBL" id="BK003822">
    <property type="protein sequence ID" value="DAA02520.1"/>
    <property type="molecule type" value="Genomic_DNA"/>
</dbReference>
<dbReference type="AlphaFoldDB" id="Q6IGE4"/>
<reference evidence="3" key="1">
    <citation type="journal article" date="2003" name="Genome Biol.">
        <title>An integrated gene annotation and transcriptional profiling approach towards the full gene content of the Drosophila genome.</title>
        <authorList>
            <person name="Hild M."/>
            <person name="Beckmann B."/>
            <person name="Haas S.A."/>
            <person name="Koch B."/>
            <person name="Solovyev V."/>
            <person name="Busold C."/>
            <person name="Fellenberg K."/>
            <person name="Boutros M."/>
            <person name="Vingron M."/>
            <person name="Sauer F."/>
            <person name="Hoheisel J.D."/>
            <person name="Paro R."/>
        </authorList>
    </citation>
    <scope>NUCLEOTIDE SEQUENCE</scope>
</reference>
<evidence type="ECO:0000256" key="1">
    <source>
        <dbReference type="SAM" id="MobiDB-lite"/>
    </source>
</evidence>
<feature type="region of interest" description="Disordered" evidence="1">
    <location>
        <begin position="132"/>
        <end position="158"/>
    </location>
</feature>
<feature type="compositionally biased region" description="Polar residues" evidence="1">
    <location>
        <begin position="132"/>
        <end position="153"/>
    </location>
</feature>
<accession>Q6IGE4</accession>
<sequence>MRALFAIVESGKAEGCQKKKQGGADRKLFPQLHNVGEGEGREIFRPTHQPPQKSGWRRIAVGSAPPRPFIFIQSRNLIRCLQRRNTNLLNSVPREKRRKSVAYSGAGCKTSANMLKCQADFLFTSGAQNGKPYSSEETFSQLQNRRRASSSGATGFAGRRKPCAAVIGQAHYGDRWLYHSLHRAKDGLTGPPRPSEHCLRKNLSGGFEVAHMLSTDGCSRTGSSHQAAPLSAIIIISISITTIIIISLAGHFHLSGNEGKVGCSGCSISRVNLFAVTLRLSKMTGYGSSTVASSCVYLDHVSHELPPHPLNPHASKQIIGHSTGKTATGTPHPAEC</sequence>
<organism evidence="3">
    <name type="scientific">Drosophila melanogaster</name>
    <name type="common">Fruit fly</name>
    <dbReference type="NCBI Taxonomy" id="7227"/>
    <lineage>
        <taxon>Eukaryota</taxon>
        <taxon>Metazoa</taxon>
        <taxon>Ecdysozoa</taxon>
        <taxon>Arthropoda</taxon>
        <taxon>Hexapoda</taxon>
        <taxon>Insecta</taxon>
        <taxon>Pterygota</taxon>
        <taxon>Neoptera</taxon>
        <taxon>Endopterygota</taxon>
        <taxon>Diptera</taxon>
        <taxon>Brachycera</taxon>
        <taxon>Muscomorpha</taxon>
        <taxon>Ephydroidea</taxon>
        <taxon>Drosophilidae</taxon>
        <taxon>Drosophila</taxon>
        <taxon>Sophophora</taxon>
    </lineage>
</organism>
<proteinExistence type="predicted"/>
<protein>
    <submittedName>
        <fullName evidence="3">HDC06511</fullName>
    </submittedName>
</protein>